<dbReference type="AlphaFoldDB" id="A0A5J5F9Q4"/>
<dbReference type="InParanoid" id="A0A5J5F9Q4"/>
<reference evidence="1 2" key="1">
    <citation type="submission" date="2019-09" db="EMBL/GenBank/DDBJ databases">
        <title>Draft genome of the ectomycorrhizal ascomycete Sphaerosporella brunnea.</title>
        <authorList>
            <consortium name="DOE Joint Genome Institute"/>
            <person name="Benucci G.M."/>
            <person name="Marozzi G."/>
            <person name="Antonielli L."/>
            <person name="Sanchez S."/>
            <person name="Marco P."/>
            <person name="Wang X."/>
            <person name="Falini L.B."/>
            <person name="Barry K."/>
            <person name="Haridas S."/>
            <person name="Lipzen A."/>
            <person name="Labutti K."/>
            <person name="Grigoriev I.V."/>
            <person name="Murat C."/>
            <person name="Martin F."/>
            <person name="Albertini E."/>
            <person name="Donnini D."/>
            <person name="Bonito G."/>
        </authorList>
    </citation>
    <scope>NUCLEOTIDE SEQUENCE [LARGE SCALE GENOMIC DNA]</scope>
    <source>
        <strain evidence="1 2">Sb_GMNB300</strain>
    </source>
</reference>
<evidence type="ECO:0000313" key="1">
    <source>
        <dbReference type="EMBL" id="KAA8913886.1"/>
    </source>
</evidence>
<evidence type="ECO:0000313" key="2">
    <source>
        <dbReference type="Proteomes" id="UP000326924"/>
    </source>
</evidence>
<organism evidence="1 2">
    <name type="scientific">Sphaerosporella brunnea</name>
    <dbReference type="NCBI Taxonomy" id="1250544"/>
    <lineage>
        <taxon>Eukaryota</taxon>
        <taxon>Fungi</taxon>
        <taxon>Dikarya</taxon>
        <taxon>Ascomycota</taxon>
        <taxon>Pezizomycotina</taxon>
        <taxon>Pezizomycetes</taxon>
        <taxon>Pezizales</taxon>
        <taxon>Pyronemataceae</taxon>
        <taxon>Sphaerosporella</taxon>
    </lineage>
</organism>
<protein>
    <submittedName>
        <fullName evidence="1">Uncharacterized protein</fullName>
    </submittedName>
</protein>
<comment type="caution">
    <text evidence="1">The sequence shown here is derived from an EMBL/GenBank/DDBJ whole genome shotgun (WGS) entry which is preliminary data.</text>
</comment>
<accession>A0A5J5F9Q4</accession>
<dbReference type="EMBL" id="VXIS01000011">
    <property type="protein sequence ID" value="KAA8913886.1"/>
    <property type="molecule type" value="Genomic_DNA"/>
</dbReference>
<dbReference type="Proteomes" id="UP000326924">
    <property type="component" value="Unassembled WGS sequence"/>
</dbReference>
<sequence>MTAVNLIPECSRFRFFFFFFFCWPICRGKWGFVISRNDLKVDLIVEHFPHSRGARKAHERVEVAVVVAIFSINQRIDGIHGGQRLFVYGCGEEGLLLKDFPHGLRRV</sequence>
<gene>
    <name evidence="1" type="ORF">FN846DRAFT_38503</name>
</gene>
<keyword evidence="2" id="KW-1185">Reference proteome</keyword>
<name>A0A5J5F9Q4_9PEZI</name>
<proteinExistence type="predicted"/>